<dbReference type="AlphaFoldDB" id="D4ATG7"/>
<feature type="compositionally biased region" description="Basic residues" evidence="1">
    <location>
        <begin position="1"/>
        <end position="10"/>
    </location>
</feature>
<comment type="caution">
    <text evidence="2">The sequence shown here is derived from an EMBL/GenBank/DDBJ whole genome shotgun (WGS) entry which is preliminary data.</text>
</comment>
<feature type="region of interest" description="Disordered" evidence="1">
    <location>
        <begin position="1"/>
        <end position="32"/>
    </location>
</feature>
<gene>
    <name evidence="2" type="ORF">ARB_07531</name>
</gene>
<dbReference type="RefSeq" id="XP_003014226.1">
    <property type="nucleotide sequence ID" value="XM_003014180.1"/>
</dbReference>
<dbReference type="Proteomes" id="UP000008866">
    <property type="component" value="Unassembled WGS sequence"/>
</dbReference>
<dbReference type="EMBL" id="ABSU01000009">
    <property type="protein sequence ID" value="EFE33586.1"/>
    <property type="molecule type" value="Genomic_DNA"/>
</dbReference>
<accession>D4ATG7</accession>
<keyword evidence="3" id="KW-1185">Reference proteome</keyword>
<sequence>MPAGPHRRREKRDVSFLGPPPCPSSSASSSSCGLPSLVVFSSFFEQGKTSRSHDLATKTTSKAISISELYTSRRTDGDGDDRTTREAKEKQGDGIDITKGTQGEPGEAALAAG</sequence>
<evidence type="ECO:0000313" key="3">
    <source>
        <dbReference type="Proteomes" id="UP000008866"/>
    </source>
</evidence>
<name>D4ATG7_ARTBC</name>
<proteinExistence type="predicted"/>
<feature type="region of interest" description="Disordered" evidence="1">
    <location>
        <begin position="70"/>
        <end position="113"/>
    </location>
</feature>
<feature type="compositionally biased region" description="Basic and acidic residues" evidence="1">
    <location>
        <begin position="71"/>
        <end position="93"/>
    </location>
</feature>
<organism evidence="2 3">
    <name type="scientific">Arthroderma benhamiae (strain ATCC MYA-4681 / CBS 112371)</name>
    <name type="common">Trichophyton mentagrophytes</name>
    <dbReference type="NCBI Taxonomy" id="663331"/>
    <lineage>
        <taxon>Eukaryota</taxon>
        <taxon>Fungi</taxon>
        <taxon>Dikarya</taxon>
        <taxon>Ascomycota</taxon>
        <taxon>Pezizomycotina</taxon>
        <taxon>Eurotiomycetes</taxon>
        <taxon>Eurotiomycetidae</taxon>
        <taxon>Onygenales</taxon>
        <taxon>Arthrodermataceae</taxon>
        <taxon>Trichophyton</taxon>
    </lineage>
</organism>
<protein>
    <submittedName>
        <fullName evidence="2">Uncharacterized protein</fullName>
    </submittedName>
</protein>
<reference evidence="3" key="1">
    <citation type="journal article" date="2011" name="Genome Biol.">
        <title>Comparative and functional genomics provide insights into the pathogenicity of dermatophytic fungi.</title>
        <authorList>
            <person name="Burmester A."/>
            <person name="Shelest E."/>
            <person name="Gloeckner G."/>
            <person name="Heddergott C."/>
            <person name="Schindler S."/>
            <person name="Staib P."/>
            <person name="Heidel A."/>
            <person name="Felder M."/>
            <person name="Petzold A."/>
            <person name="Szafranski K."/>
            <person name="Feuermann M."/>
            <person name="Pedruzzi I."/>
            <person name="Priebe S."/>
            <person name="Groth M."/>
            <person name="Winkler R."/>
            <person name="Li W."/>
            <person name="Kniemeyer O."/>
            <person name="Schroeckh V."/>
            <person name="Hertweck C."/>
            <person name="Hube B."/>
            <person name="White T.C."/>
            <person name="Platzer M."/>
            <person name="Guthke R."/>
            <person name="Heitman J."/>
            <person name="Woestemeyer J."/>
            <person name="Zipfel P.F."/>
            <person name="Monod M."/>
            <person name="Brakhage A.A."/>
        </authorList>
    </citation>
    <scope>NUCLEOTIDE SEQUENCE [LARGE SCALE GENOMIC DNA]</scope>
    <source>
        <strain evidence="3">ATCC MYA-4681 / CBS 112371</strain>
    </source>
</reference>
<dbReference type="GeneID" id="9521644"/>
<dbReference type="PROSITE" id="PS51257">
    <property type="entry name" value="PROKAR_LIPOPROTEIN"/>
    <property type="match status" value="1"/>
</dbReference>
<dbReference type="HOGENOM" id="CLU_2132933_0_0_1"/>
<evidence type="ECO:0000256" key="1">
    <source>
        <dbReference type="SAM" id="MobiDB-lite"/>
    </source>
</evidence>
<dbReference type="KEGG" id="abe:ARB_07531"/>
<evidence type="ECO:0000313" key="2">
    <source>
        <dbReference type="EMBL" id="EFE33586.1"/>
    </source>
</evidence>